<gene>
    <name evidence="8" type="ORF">UFOPK3752_00950</name>
    <name evidence="9" type="ORF">UFOPK4150_01231</name>
</gene>
<dbReference type="EMBL" id="CAFBND010000030">
    <property type="protein sequence ID" value="CAB4939293.1"/>
    <property type="molecule type" value="Genomic_DNA"/>
</dbReference>
<dbReference type="PANTHER" id="PTHR12608">
    <property type="entry name" value="TRANSMEMBRANE PROTEIN HTP-1 RELATED"/>
    <property type="match status" value="1"/>
</dbReference>
<feature type="transmembrane region" description="Helical" evidence="7">
    <location>
        <begin position="42"/>
        <end position="64"/>
    </location>
</feature>
<accession>A0A6J7RWG7</accession>
<comment type="subcellular location">
    <subcellularLocation>
        <location evidence="1">Membrane</location>
        <topology evidence="1">Multi-pass membrane protein</topology>
    </subcellularLocation>
</comment>
<evidence type="ECO:0000256" key="3">
    <source>
        <dbReference type="ARBA" id="ARBA00022692"/>
    </source>
</evidence>
<dbReference type="AlphaFoldDB" id="A0A6J7RWG7"/>
<sequence length="214" mass="22550">MNLSLDIVVVFATFAIIFPAELPDKSFIATLVLATRYRHRWVWLGASVAFGVQMVIAVAAGQVLSLLPRLLVLGATFVLFAIGAVILVRGGLRAREDEAQEEAEEAEQIEAMASKTARGSGGVRAFATTFAVIFTAEWGDLTQLVTAGQAARTQAPLAVFIGSWAALIAVAGLGVLVGAWLQRRVPLWRIRLVSGALLAALAVVTLVELIAGGG</sequence>
<keyword evidence="4 7" id="KW-1133">Transmembrane helix</keyword>
<keyword evidence="6" id="KW-0175">Coiled coil</keyword>
<dbReference type="PANTHER" id="PTHR12608:SF1">
    <property type="entry name" value="TRANSMEMBRANE PROTEIN 165"/>
    <property type="match status" value="1"/>
</dbReference>
<feature type="transmembrane region" description="Helical" evidence="7">
    <location>
        <begin position="6"/>
        <end position="22"/>
    </location>
</feature>
<protein>
    <submittedName>
        <fullName evidence="9">Unannotated protein</fullName>
    </submittedName>
</protein>
<dbReference type="GO" id="GO:0046873">
    <property type="term" value="F:metal ion transmembrane transporter activity"/>
    <property type="evidence" value="ECO:0007669"/>
    <property type="project" value="InterPro"/>
</dbReference>
<reference evidence="9" key="1">
    <citation type="submission" date="2020-05" db="EMBL/GenBank/DDBJ databases">
        <authorList>
            <person name="Chiriac C."/>
            <person name="Salcher M."/>
            <person name="Ghai R."/>
            <person name="Kavagutti S V."/>
        </authorList>
    </citation>
    <scope>NUCLEOTIDE SEQUENCE</scope>
</reference>
<name>A0A6J7RWG7_9ZZZZ</name>
<proteinExistence type="inferred from homology"/>
<keyword evidence="3 7" id="KW-0812">Transmembrane</keyword>
<feature type="transmembrane region" description="Helical" evidence="7">
    <location>
        <begin position="70"/>
        <end position="88"/>
    </location>
</feature>
<feature type="transmembrane region" description="Helical" evidence="7">
    <location>
        <begin position="192"/>
        <end position="211"/>
    </location>
</feature>
<evidence type="ECO:0000313" key="9">
    <source>
        <dbReference type="EMBL" id="CAB5033254.1"/>
    </source>
</evidence>
<dbReference type="InterPro" id="IPR001727">
    <property type="entry name" value="GDT1-like"/>
</dbReference>
<evidence type="ECO:0000256" key="6">
    <source>
        <dbReference type="SAM" id="Coils"/>
    </source>
</evidence>
<feature type="transmembrane region" description="Helical" evidence="7">
    <location>
        <begin position="159"/>
        <end position="180"/>
    </location>
</feature>
<feature type="transmembrane region" description="Helical" evidence="7">
    <location>
        <begin position="121"/>
        <end position="139"/>
    </location>
</feature>
<dbReference type="EMBL" id="CAFBPU010000023">
    <property type="protein sequence ID" value="CAB5033254.1"/>
    <property type="molecule type" value="Genomic_DNA"/>
</dbReference>
<evidence type="ECO:0000313" key="8">
    <source>
        <dbReference type="EMBL" id="CAB4939293.1"/>
    </source>
</evidence>
<organism evidence="9">
    <name type="scientific">freshwater metagenome</name>
    <dbReference type="NCBI Taxonomy" id="449393"/>
    <lineage>
        <taxon>unclassified sequences</taxon>
        <taxon>metagenomes</taxon>
        <taxon>ecological metagenomes</taxon>
    </lineage>
</organism>
<dbReference type="GO" id="GO:0016020">
    <property type="term" value="C:membrane"/>
    <property type="evidence" value="ECO:0007669"/>
    <property type="project" value="UniProtKB-SubCell"/>
</dbReference>
<evidence type="ECO:0000256" key="7">
    <source>
        <dbReference type="SAM" id="Phobius"/>
    </source>
</evidence>
<evidence type="ECO:0000256" key="2">
    <source>
        <dbReference type="ARBA" id="ARBA00009190"/>
    </source>
</evidence>
<comment type="similarity">
    <text evidence="2">Belongs to the GDT1 family.</text>
</comment>
<evidence type="ECO:0000256" key="4">
    <source>
        <dbReference type="ARBA" id="ARBA00022989"/>
    </source>
</evidence>
<keyword evidence="5 7" id="KW-0472">Membrane</keyword>
<dbReference type="Pfam" id="PF01169">
    <property type="entry name" value="GDT1"/>
    <property type="match status" value="2"/>
</dbReference>
<evidence type="ECO:0000256" key="5">
    <source>
        <dbReference type="ARBA" id="ARBA00023136"/>
    </source>
</evidence>
<evidence type="ECO:0000256" key="1">
    <source>
        <dbReference type="ARBA" id="ARBA00004141"/>
    </source>
</evidence>
<feature type="coiled-coil region" evidence="6">
    <location>
        <begin position="89"/>
        <end position="116"/>
    </location>
</feature>